<evidence type="ECO:0000256" key="6">
    <source>
        <dbReference type="ARBA" id="ARBA00022527"/>
    </source>
</evidence>
<sequence>MGGEVGLDEALELLNGSISDKKKGLEDLTRILRINQRNANATSLADETYQTIYQALFNLVQTDRSIWLGAKNQTTQSTSAERLSNLAIAVRLAVELGIRALSKDTVSSIITHVLDSISSPKGGLCTPLALEYTRCLRVVASRQRHVEHLTAAEWDAVVQFCIDALEDRDEDSSVDNAKPGTQRHSSQVPTNGLSYRSSRSGMGARSQLKESPASQELRTAKKHISDELIATLALLSAASNAPLYLQAQNMLTAMVAFLKGNPVSRLGHHDGFVTINHILYWAITDKIDLVKVNTTQLLRLVQHFWSTRAGSLRDEMLATLIHLRPYINQLASDGSAPTLRNELAGLIEVLRSDYIKRDYKDRLRIDQLRLSLDSSRAADTTSLSNRYCALQSNGASAEHGWAIVSILATLTGLFEPNLANKGPFDKAVALTGKDEDDNKYDAARPRKRQRLGDGAEGFLSSINDGSLVSKVCSLQVLTFIGQQQAVSESLMLKLLEHMIEACNDSSAEVVSWVYLALGSLALNVCAARAHFQSRWISIWTLASRSLMDTDTCREASHLLVALLQRQLVPQSTVSELIQAVAASIDTTGPCVVADSSLHCMVSFLEGSQYLSPVLFSTLAGSTLSWLSRHYLPSMFDDKVKAAMHTRLRPSDVACLINTCLGHTSAALVNNELPCWSKIGKVWTMCRDQEELVAYLLLDTRSRGDWLAGFSKPGNAAQINPQQSQIEIESSFLAQYVLDIQRTKDTWLEWRKDRARSIGIDRLVFLHQSLCILIVMTFDGVFQDERKQKQLQKSLEDLLKSVMDFASGPDCTQEMFNGVLTSAACHLNGLAFSPDKSSPVQTSMAEYILSKYLSDAVQKRRRTVDSHGEAEDLMDIGDDFESQQSRSVGSRAVLELELLTDADATCGAIAVNANVSGYAFAAAQQTHLNQMETYQSKDVEGAIVEYFASLSVTELVASRSTFTALEHLNFSFEPKDAYALINDLAERILESTEFDRSEPAFGTILTIMSGLLPLLTQTAHKDLYDLGIDVYTYFVEAMNKGTLSDEVQRRFGAYLLRLCDIDADYGKDDGPQSARTTLFRLVQKAGIKVQFYLANNISKIFRHFVLSAHDRIFDDLQSNLPVETGETGCSEGLALRLLYLSRLGASWHTLLRPCVYYICETAGLVKAAARYAAECIVKLKTALNFDSEQRLFRLFAAQLLYTWLDTEQHTLNSLPYAVFRYASLGDLMTDNEAEIVAQLIMRGKEDGLHVMSKVLKAPLKQLASQSFAKTAAYTIAWDCSNPSQGTDKLATSEIRLRGLVGGKVEEFNLMKKQLPIIVGMFYSSMQQEDVEDQWLEKRGGKYSAAATALARMKSHSYSARVLPRSQQPSFRSKFLPDQIERLCRRTGDDPHDLWDASSFALTARMLVDTIDQALGPLHTSLVLRKLRILISMAGKVACSGYPLQMLLHSIRPFLSESHCADDALGILKYLLQEGQSYLKSVDPSSMYGFITVVVLQMRAHSGIRQDSTTQETQHLKTVKKMELFQEWLVQYLRASSKTSNDHAEHDLYVSTMKIVHLPGSARKETAESALLLLLLRQLDLAAPLMERSRAIEALIMLTANFETPRLAQDDCLVQGHACAQYVNSLWLFLSLHKPDTAFMSWAGNVLGRAYAYSGTRTARKTTAESSSIEDNTEQNPTALSRGTIVGRLAEILVAADRAEAGLADWTLRMISYSLPTNSKEKRSFENMLPASLVAAIQGGPHDYVHPVAASIRSQHSGHKELREALKVCLSVTNSAWSLNLAETLCFQASHIPLLSSLPALFRSVEGLAKELLGSIVHLMLADEIDKNQALRTGISNALMAHFALEDEASRPRQRLLIELILYLRRQPWPGEMTQADRMQWLEFDLLTAAGAAVRCGLPYAALLFAESMPPVSDTSRGGSSRASMSQLHPASVPNDLLLTVFKQIEEPDSFYGVQQEASLDTIIERLDYEANGLGGLMYRSARMDSAMRRTHDRASSEAIGMMRSLSAMDLYSLEFTLLSSSSTSANGSSDEMLDAARRLQQWDMPTPRETQTSAAVRFSAFQELSRATDIGIISDRLTTLMSGHMRHQVTATINPPSAAWYYALTSLSGISDIVRSSSEQVLLASCALDSNDAHHLQSDQTESITELTNDRATICSVLNENLNLLRHMHVSPKAMKTLEARTLLNMAELARKNSNLQEALSATTQLSLIAQAHREGGLNISAAAKMETSAVLWETGELEGSVSMLKDILAAGGSEGQDLPIGESGVLATIANRLAEARLERPDDILQNHLKPAIKHLKGRVKGKEAGDVFHAFATFCDRQLQHPSNVEEFNRVSRMRLKKEKELDDLEAIAQVPRKSCKEQKDAKKALRDAQSWLELDTEEYHKLKESRDTYMQLSLQNYLLALHASDEHDICLLRFFALWLENWDSAKANGIVVKHLGAVSSWKFVVLINQLMSRLDSEQSLFQSTLSELVARIGADHPHHAAHHLFAATRNPVRKDDFAARSRQAAAMKVRNHVERNTPAGPVITRIFSADRDCMKLAYASVGGINQAKIAVKDFAPVAQFGRAIKTSNAPPTIVRVPLRPDCKYDGVPQITDVSTHMGISSGLSKPKSLGLRASDGKWYKQLFKYSEQDDMRQDAIMEQVFEEASKMLRNHKATRQRDLQVRAYKVIPLDTHSAVVEWVLNTRPIGDYLKPAHQNYHTKSMRSDEAFKIIRGCEKLTEDVRVREFRKVCASIQPVLRHFFFELYDDPSEWFAKRTAYTRTTAAISILGWVLGLGDRHCQNILLDQQTGEAVHIDLGVAFEAGRVLPIPEKVPFRLSRDIVDGMGVTKTEGVFRRCCEFTLEALREDKASIMTLLNVLRYDPLVNWTVSPLRAKRMQQAMSKDGVNEDGSSTSAAHEGGEAERALGVVEKKLSKSLSTSATVNELILQATDEKNLATLFAGWSAYF</sequence>
<dbReference type="Pfam" id="PF02260">
    <property type="entry name" value="FATC"/>
    <property type="match status" value="1"/>
</dbReference>
<dbReference type="Gene3D" id="1.10.1070.11">
    <property type="entry name" value="Phosphatidylinositol 3-/4-kinase, catalytic domain"/>
    <property type="match status" value="1"/>
</dbReference>
<dbReference type="GO" id="GO:0005524">
    <property type="term" value="F:ATP binding"/>
    <property type="evidence" value="ECO:0007669"/>
    <property type="project" value="UniProtKB-KW"/>
</dbReference>
<keyword evidence="6 16" id="KW-0723">Serine/threonine-protein kinase</keyword>
<proteinExistence type="inferred from homology"/>
<comment type="similarity">
    <text evidence="2 16">Belongs to the PI3/PI4-kinase family. ATM subfamily.</text>
</comment>
<keyword evidence="16" id="KW-0158">Chromosome</keyword>
<evidence type="ECO:0000313" key="22">
    <source>
        <dbReference type="Proteomes" id="UP001310890"/>
    </source>
</evidence>
<reference evidence="21" key="1">
    <citation type="submission" date="2023-08" db="EMBL/GenBank/DDBJ databases">
        <title>Black Yeasts Isolated from many extreme environments.</title>
        <authorList>
            <person name="Coleine C."/>
            <person name="Stajich J.E."/>
            <person name="Selbmann L."/>
        </authorList>
    </citation>
    <scope>NUCLEOTIDE SEQUENCE</scope>
    <source>
        <strain evidence="21">CCFEE 5401</strain>
    </source>
</reference>
<dbReference type="InterPro" id="IPR014009">
    <property type="entry name" value="PIK_FAT"/>
</dbReference>
<feature type="domain" description="FAT" evidence="19">
    <location>
        <begin position="1886"/>
        <end position="2492"/>
    </location>
</feature>
<dbReference type="PROSITE" id="PS00916">
    <property type="entry name" value="PI3_4_KINASE_2"/>
    <property type="match status" value="1"/>
</dbReference>
<dbReference type="GO" id="GO:0004674">
    <property type="term" value="F:protein serine/threonine kinase activity"/>
    <property type="evidence" value="ECO:0007669"/>
    <property type="project" value="UniProtKB-KW"/>
</dbReference>
<evidence type="ECO:0000256" key="15">
    <source>
        <dbReference type="ARBA" id="ARBA00048679"/>
    </source>
</evidence>
<dbReference type="SUPFAM" id="SSF48371">
    <property type="entry name" value="ARM repeat"/>
    <property type="match status" value="1"/>
</dbReference>
<dbReference type="InterPro" id="IPR000403">
    <property type="entry name" value="PI3/4_kinase_cat_dom"/>
</dbReference>
<dbReference type="InterPro" id="IPR038980">
    <property type="entry name" value="ATM_plant"/>
</dbReference>
<evidence type="ECO:0000256" key="1">
    <source>
        <dbReference type="ARBA" id="ARBA00004123"/>
    </source>
</evidence>
<dbReference type="InterPro" id="IPR018936">
    <property type="entry name" value="PI3/4_kinase_CS"/>
</dbReference>
<evidence type="ECO:0000256" key="2">
    <source>
        <dbReference type="ARBA" id="ARBA00010769"/>
    </source>
</evidence>
<evidence type="ECO:0000313" key="21">
    <source>
        <dbReference type="EMBL" id="KAK5118970.1"/>
    </source>
</evidence>
<organism evidence="21 22">
    <name type="scientific">Meristemomyces frigidus</name>
    <dbReference type="NCBI Taxonomy" id="1508187"/>
    <lineage>
        <taxon>Eukaryota</taxon>
        <taxon>Fungi</taxon>
        <taxon>Dikarya</taxon>
        <taxon>Ascomycota</taxon>
        <taxon>Pezizomycotina</taxon>
        <taxon>Dothideomycetes</taxon>
        <taxon>Dothideomycetidae</taxon>
        <taxon>Mycosphaerellales</taxon>
        <taxon>Teratosphaeriaceae</taxon>
        <taxon>Meristemomyces</taxon>
    </lineage>
</organism>
<feature type="region of interest" description="Disordered" evidence="17">
    <location>
        <begin position="2880"/>
        <end position="2901"/>
    </location>
</feature>
<feature type="region of interest" description="Disordered" evidence="17">
    <location>
        <begin position="171"/>
        <end position="217"/>
    </location>
</feature>
<comment type="function">
    <text evidence="13 16">Serine/threonine protein kinase which activates checkpoint signaling upon genotoxic stresses such as ionizing radiation (IR), ultraviolet light (UV), or DNA replication stalling, thereby acting as a DNA damage sensor. Recognizes the substrate consensus sequence [ST]-Q. Phosphorylates histone H2A to form H2AS128ph (gamma-H2A) at sites of DNA damage, involved in the regulation of DNA damage response mechanism. Required for the control of telomere length and genome stability.</text>
</comment>
<comment type="catalytic activity">
    <reaction evidence="15">
        <text>L-seryl-[protein] + ATP = O-phospho-L-seryl-[protein] + ADP + H(+)</text>
        <dbReference type="Rhea" id="RHEA:17989"/>
        <dbReference type="Rhea" id="RHEA-COMP:9863"/>
        <dbReference type="Rhea" id="RHEA-COMP:11604"/>
        <dbReference type="ChEBI" id="CHEBI:15378"/>
        <dbReference type="ChEBI" id="CHEBI:29999"/>
        <dbReference type="ChEBI" id="CHEBI:30616"/>
        <dbReference type="ChEBI" id="CHEBI:83421"/>
        <dbReference type="ChEBI" id="CHEBI:456216"/>
        <dbReference type="EC" id="2.7.11.1"/>
    </reaction>
</comment>
<dbReference type="InterPro" id="IPR016024">
    <property type="entry name" value="ARM-type_fold"/>
</dbReference>
<keyword evidence="7 16" id="KW-0808">Transferase</keyword>
<evidence type="ECO:0000256" key="12">
    <source>
        <dbReference type="ARBA" id="ARBA00023242"/>
    </source>
</evidence>
<evidence type="ECO:0000256" key="5">
    <source>
        <dbReference type="ARBA" id="ARBA00014619"/>
    </source>
</evidence>
<dbReference type="SUPFAM" id="SSF56112">
    <property type="entry name" value="Protein kinase-like (PK-like)"/>
    <property type="match status" value="1"/>
</dbReference>
<keyword evidence="11 16" id="KW-0067">ATP-binding</keyword>
<evidence type="ECO:0000259" key="19">
    <source>
        <dbReference type="PROSITE" id="PS51189"/>
    </source>
</evidence>
<dbReference type="GO" id="GO:0035556">
    <property type="term" value="P:intracellular signal transduction"/>
    <property type="evidence" value="ECO:0007669"/>
    <property type="project" value="UniProtKB-ARBA"/>
</dbReference>
<feature type="compositionally biased region" description="Polar residues" evidence="17">
    <location>
        <begin position="182"/>
        <end position="200"/>
    </location>
</feature>
<dbReference type="GO" id="GO:0006325">
    <property type="term" value="P:chromatin organization"/>
    <property type="evidence" value="ECO:0007669"/>
    <property type="project" value="UniProtKB-KW"/>
</dbReference>
<keyword evidence="16" id="KW-0156">Chromatin regulator</keyword>
<evidence type="ECO:0000259" key="18">
    <source>
        <dbReference type="PROSITE" id="PS50290"/>
    </source>
</evidence>
<evidence type="ECO:0000256" key="13">
    <source>
        <dbReference type="ARBA" id="ARBA00025079"/>
    </source>
</evidence>
<evidence type="ECO:0000256" key="11">
    <source>
        <dbReference type="ARBA" id="ARBA00022840"/>
    </source>
</evidence>
<dbReference type="PROSITE" id="PS51189">
    <property type="entry name" value="FAT"/>
    <property type="match status" value="1"/>
</dbReference>
<dbReference type="SMART" id="SM01342">
    <property type="entry name" value="TAN"/>
    <property type="match status" value="1"/>
</dbReference>
<gene>
    <name evidence="21" type="ORF">LTR62_000181</name>
</gene>
<dbReference type="GO" id="GO:0000781">
    <property type="term" value="C:chromosome, telomeric region"/>
    <property type="evidence" value="ECO:0007669"/>
    <property type="project" value="UniProtKB-SubCell"/>
</dbReference>
<name>A0AAN7TK57_9PEZI</name>
<dbReference type="Pfam" id="PF00454">
    <property type="entry name" value="PI3_PI4_kinase"/>
    <property type="match status" value="1"/>
</dbReference>
<keyword evidence="10 16" id="KW-0418">Kinase</keyword>
<evidence type="ECO:0000256" key="17">
    <source>
        <dbReference type="SAM" id="MobiDB-lite"/>
    </source>
</evidence>
<evidence type="ECO:0000259" key="20">
    <source>
        <dbReference type="PROSITE" id="PS51190"/>
    </source>
</evidence>
<dbReference type="InterPro" id="IPR044107">
    <property type="entry name" value="PIKKc_ATM"/>
</dbReference>
<dbReference type="EC" id="2.7.11.1" evidence="4 16"/>
<accession>A0AAN7TK57</accession>
<evidence type="ECO:0000256" key="8">
    <source>
        <dbReference type="ARBA" id="ARBA00022741"/>
    </source>
</evidence>
<comment type="caution">
    <text evidence="21">The sequence shown here is derived from an EMBL/GenBank/DDBJ whole genome shotgun (WGS) entry which is preliminary data.</text>
</comment>
<protein>
    <recommendedName>
        <fullName evidence="5 16">Serine/threonine-protein kinase Tel1</fullName>
        <ecNumber evidence="4 16">2.7.11.1</ecNumber>
    </recommendedName>
</protein>
<dbReference type="CDD" id="cd05171">
    <property type="entry name" value="PIKKc_ATM"/>
    <property type="match status" value="1"/>
</dbReference>
<dbReference type="GO" id="GO:0005634">
    <property type="term" value="C:nucleus"/>
    <property type="evidence" value="ECO:0007669"/>
    <property type="project" value="UniProtKB-SubCell"/>
</dbReference>
<dbReference type="InterPro" id="IPR003152">
    <property type="entry name" value="FATC_dom"/>
</dbReference>
<dbReference type="SMART" id="SM01343">
    <property type="entry name" value="FATC"/>
    <property type="match status" value="1"/>
</dbReference>
<dbReference type="PANTHER" id="PTHR37079:SF4">
    <property type="entry name" value="SERINE_THREONINE-PROTEIN KINASE ATM"/>
    <property type="match status" value="1"/>
</dbReference>
<dbReference type="InterPro" id="IPR011009">
    <property type="entry name" value="Kinase-like_dom_sf"/>
</dbReference>
<evidence type="ECO:0000256" key="9">
    <source>
        <dbReference type="ARBA" id="ARBA00022763"/>
    </source>
</evidence>
<keyword evidence="9 16" id="KW-0227">DNA damage</keyword>
<evidence type="ECO:0000256" key="10">
    <source>
        <dbReference type="ARBA" id="ARBA00022777"/>
    </source>
</evidence>
<evidence type="ECO:0000256" key="3">
    <source>
        <dbReference type="ARBA" id="ARBA00011370"/>
    </source>
</evidence>
<dbReference type="InterPro" id="IPR021668">
    <property type="entry name" value="TAN"/>
</dbReference>
<keyword evidence="12 16" id="KW-0539">Nucleus</keyword>
<comment type="subunit">
    <text evidence="3">Associates with DNA double-strand breaks.</text>
</comment>
<dbReference type="SMART" id="SM00146">
    <property type="entry name" value="PI3Kc"/>
    <property type="match status" value="1"/>
</dbReference>
<dbReference type="InterPro" id="IPR036940">
    <property type="entry name" value="PI3/4_kinase_cat_sf"/>
</dbReference>
<feature type="domain" description="PI3K/PI4K catalytic" evidence="18">
    <location>
        <begin position="2595"/>
        <end position="2907"/>
    </location>
</feature>
<evidence type="ECO:0000256" key="4">
    <source>
        <dbReference type="ARBA" id="ARBA00012513"/>
    </source>
</evidence>
<dbReference type="GO" id="GO:0006281">
    <property type="term" value="P:DNA repair"/>
    <property type="evidence" value="ECO:0007669"/>
    <property type="project" value="InterPro"/>
</dbReference>
<comment type="subcellular location">
    <subcellularLocation>
        <location evidence="16">Chromosome</location>
        <location evidence="16">Telomere</location>
    </subcellularLocation>
    <subcellularLocation>
        <location evidence="1 16">Nucleus</location>
    </subcellularLocation>
</comment>
<dbReference type="PROSITE" id="PS51190">
    <property type="entry name" value="FATC"/>
    <property type="match status" value="1"/>
</dbReference>
<evidence type="ECO:0000256" key="16">
    <source>
        <dbReference type="RuleBase" id="RU365027"/>
    </source>
</evidence>
<feature type="domain" description="FATC" evidence="20">
    <location>
        <begin position="2915"/>
        <end position="2947"/>
    </location>
</feature>
<keyword evidence="8 16" id="KW-0547">Nucleotide-binding</keyword>
<dbReference type="Pfam" id="PF11640">
    <property type="entry name" value="TAN"/>
    <property type="match status" value="1"/>
</dbReference>
<evidence type="ECO:0000256" key="7">
    <source>
        <dbReference type="ARBA" id="ARBA00022679"/>
    </source>
</evidence>
<evidence type="ECO:0000256" key="14">
    <source>
        <dbReference type="ARBA" id="ARBA00047899"/>
    </source>
</evidence>
<dbReference type="Gene3D" id="3.30.1010.10">
    <property type="entry name" value="Phosphatidylinositol 3-kinase Catalytic Subunit, Chain A, domain 4"/>
    <property type="match status" value="1"/>
</dbReference>
<dbReference type="PANTHER" id="PTHR37079">
    <property type="entry name" value="SERINE/THREONINE-PROTEIN KINASE ATM"/>
    <property type="match status" value="1"/>
</dbReference>
<dbReference type="PROSITE" id="PS50290">
    <property type="entry name" value="PI3_4_KINASE_3"/>
    <property type="match status" value="1"/>
</dbReference>
<keyword evidence="16" id="KW-0779">Telomere</keyword>
<dbReference type="EMBL" id="JAVRRL010000001">
    <property type="protein sequence ID" value="KAK5118970.1"/>
    <property type="molecule type" value="Genomic_DNA"/>
</dbReference>
<comment type="catalytic activity">
    <reaction evidence="14 16">
        <text>L-threonyl-[protein] + ATP = O-phospho-L-threonyl-[protein] + ADP + H(+)</text>
        <dbReference type="Rhea" id="RHEA:46608"/>
        <dbReference type="Rhea" id="RHEA-COMP:11060"/>
        <dbReference type="Rhea" id="RHEA-COMP:11605"/>
        <dbReference type="ChEBI" id="CHEBI:15378"/>
        <dbReference type="ChEBI" id="CHEBI:30013"/>
        <dbReference type="ChEBI" id="CHEBI:30616"/>
        <dbReference type="ChEBI" id="CHEBI:61977"/>
        <dbReference type="ChEBI" id="CHEBI:456216"/>
        <dbReference type="EC" id="2.7.11.1"/>
    </reaction>
</comment>
<dbReference type="Proteomes" id="UP001310890">
    <property type="component" value="Unassembled WGS sequence"/>
</dbReference>